<dbReference type="InterPro" id="IPR027485">
    <property type="entry name" value="AMMECR1_N"/>
</dbReference>
<dbReference type="PROSITE" id="PS51112">
    <property type="entry name" value="AMMECR1"/>
    <property type="match status" value="1"/>
</dbReference>
<dbReference type="InterPro" id="IPR023472">
    <property type="entry name" value="Uncharacterised_MJ0810"/>
</dbReference>
<evidence type="ECO:0000256" key="1">
    <source>
        <dbReference type="HAMAP-Rule" id="MF_00645"/>
    </source>
</evidence>
<dbReference type="Gene3D" id="3.30.700.20">
    <property type="entry name" value="Hypothetical protein ph0010, domain 1"/>
    <property type="match status" value="1"/>
</dbReference>
<dbReference type="InterPro" id="IPR023473">
    <property type="entry name" value="AMMECR1"/>
</dbReference>
<dbReference type="NCBIfam" id="TIGR04335">
    <property type="entry name" value="AmmeMemoSam_A"/>
    <property type="match status" value="1"/>
</dbReference>
<dbReference type="Gene3D" id="3.30.1490.150">
    <property type="entry name" value="Hypothetical protein ph0010, domain 2"/>
    <property type="match status" value="1"/>
</dbReference>
<dbReference type="InterPro" id="IPR002733">
    <property type="entry name" value="AMMECR1_domain"/>
</dbReference>
<dbReference type="Pfam" id="PF01871">
    <property type="entry name" value="AMMECR1"/>
    <property type="match status" value="1"/>
</dbReference>
<name>A0A7J3XZC6_9CREN</name>
<protein>
    <recommendedName>
        <fullName evidence="1">Protein ENM60_04485</fullName>
    </recommendedName>
</protein>
<dbReference type="InterPro" id="IPR027623">
    <property type="entry name" value="AmmeMemoSam_A"/>
</dbReference>
<proteinExistence type="inferred from homology"/>
<feature type="domain" description="AMMECR1" evidence="2">
    <location>
        <begin position="12"/>
        <end position="208"/>
    </location>
</feature>
<dbReference type="PANTHER" id="PTHR13016:SF0">
    <property type="entry name" value="AMME SYNDROME CANDIDATE GENE 1 PROTEIN"/>
    <property type="match status" value="1"/>
</dbReference>
<dbReference type="PANTHER" id="PTHR13016">
    <property type="entry name" value="AMMECR1 HOMOLOG"/>
    <property type="match status" value="1"/>
</dbReference>
<evidence type="ECO:0000259" key="2">
    <source>
        <dbReference type="PROSITE" id="PS51112"/>
    </source>
</evidence>
<comment type="caution">
    <text evidence="3">The sequence shown here is derived from an EMBL/GenBank/DDBJ whole genome shotgun (WGS) entry which is preliminary data.</text>
</comment>
<sequence>MSVVHPSELTFEEGVLLVRIAREAVESIVKSNKRIKPPADIPERFRRPGMTFTTLEIMEGEDKFSLRGCIGFLSPVYSLVESLIESAISAAVNDPRFHPVEEWELDKIIVEVSVLSLPVELKAPDRKNLVGKVEIGKHGLIVEYGRFYQGTLLPEVPIEYCWDEETFLSETCLKAGLKPTCWLNPSVKVLAYEARVFRERTPRGEVFERSLAEEYSSRCLRKHVY</sequence>
<reference evidence="3" key="1">
    <citation type="journal article" date="2020" name="mSystems">
        <title>Genome- and Community-Level Interaction Insights into Carbon Utilization and Element Cycling Functions of Hydrothermarchaeota in Hydrothermal Sediment.</title>
        <authorList>
            <person name="Zhou Z."/>
            <person name="Liu Y."/>
            <person name="Xu W."/>
            <person name="Pan J."/>
            <person name="Luo Z.H."/>
            <person name="Li M."/>
        </authorList>
    </citation>
    <scope>NUCLEOTIDE SEQUENCE [LARGE SCALE GENOMIC DNA]</scope>
    <source>
        <strain evidence="3">SpSt-110</strain>
    </source>
</reference>
<dbReference type="InterPro" id="IPR036071">
    <property type="entry name" value="AMMECR1_dom_sf"/>
</dbReference>
<dbReference type="EMBL" id="DRYK01000056">
    <property type="protein sequence ID" value="HHP68026.1"/>
    <property type="molecule type" value="Genomic_DNA"/>
</dbReference>
<organism evidence="3">
    <name type="scientific">Thermogladius calderae</name>
    <dbReference type="NCBI Taxonomy" id="1200300"/>
    <lineage>
        <taxon>Archaea</taxon>
        <taxon>Thermoproteota</taxon>
        <taxon>Thermoprotei</taxon>
        <taxon>Desulfurococcales</taxon>
        <taxon>Desulfurococcaceae</taxon>
        <taxon>Thermogladius</taxon>
    </lineage>
</organism>
<dbReference type="SUPFAM" id="SSF143447">
    <property type="entry name" value="AMMECR1-like"/>
    <property type="match status" value="1"/>
</dbReference>
<evidence type="ECO:0000313" key="3">
    <source>
        <dbReference type="EMBL" id="HHP68026.1"/>
    </source>
</evidence>
<accession>A0A7J3XZC6</accession>
<dbReference type="NCBIfam" id="TIGR00296">
    <property type="entry name" value="TIGR00296 family protein"/>
    <property type="match status" value="1"/>
</dbReference>
<gene>
    <name evidence="3" type="ORF">ENM60_04485</name>
</gene>
<dbReference type="HAMAP" id="MF_00645">
    <property type="entry name" value="AMMECR1"/>
    <property type="match status" value="1"/>
</dbReference>
<dbReference type="AlphaFoldDB" id="A0A7J3XZC6"/>